<sequence>MLVTEALGQVMPLAAVLSEIHDGVEYLQMLWTDVAVLPRQTMFDHAHMGLH</sequence>
<dbReference type="EMBL" id="JDSQ01000006">
    <property type="protein sequence ID" value="EWS78631.1"/>
    <property type="molecule type" value="Genomic_DNA"/>
</dbReference>
<gene>
    <name evidence="1" type="ORF">AF72_04695</name>
</gene>
<name>Z9JLE1_9GAMM</name>
<protein>
    <submittedName>
        <fullName evidence="1">Uncharacterized protein</fullName>
    </submittedName>
</protein>
<reference evidence="1 2" key="1">
    <citation type="journal article" date="2014" name="Genome Announc.">
        <title>Draft Genome Sequence of Xylella fastidiosa Pear Leaf Scorch Strain in Taiwan.</title>
        <authorList>
            <person name="Su C.C."/>
            <person name="Deng W.L."/>
            <person name="Jan F.J."/>
            <person name="Chang C.J."/>
            <person name="Huang H."/>
            <person name="Chen J."/>
        </authorList>
    </citation>
    <scope>NUCLEOTIDE SEQUENCE [LARGE SCALE GENOMIC DNA]</scope>
    <source>
        <strain evidence="1 2">PLS229</strain>
    </source>
</reference>
<accession>Z9JLE1</accession>
<comment type="caution">
    <text evidence="1">The sequence shown here is derived from an EMBL/GenBank/DDBJ whole genome shotgun (WGS) entry which is preliminary data.</text>
</comment>
<dbReference type="AlphaFoldDB" id="Z9JLE1"/>
<dbReference type="PATRIC" id="fig|1444770.3.peg.1129"/>
<dbReference type="Proteomes" id="UP000020406">
    <property type="component" value="Unassembled WGS sequence"/>
</dbReference>
<organism evidence="1 2">
    <name type="scientific">Xylella taiwanensis</name>
    <dbReference type="NCBI Taxonomy" id="1444770"/>
    <lineage>
        <taxon>Bacteria</taxon>
        <taxon>Pseudomonadati</taxon>
        <taxon>Pseudomonadota</taxon>
        <taxon>Gammaproteobacteria</taxon>
        <taxon>Lysobacterales</taxon>
        <taxon>Lysobacteraceae</taxon>
        <taxon>Xylella</taxon>
    </lineage>
</organism>
<evidence type="ECO:0000313" key="1">
    <source>
        <dbReference type="EMBL" id="EWS78631.1"/>
    </source>
</evidence>
<proteinExistence type="predicted"/>
<evidence type="ECO:0000313" key="2">
    <source>
        <dbReference type="Proteomes" id="UP000020406"/>
    </source>
</evidence>